<evidence type="ECO:0000313" key="2">
    <source>
        <dbReference type="EMBL" id="CBY01344.1"/>
    </source>
</evidence>
<name>E5ADQ5_LEPMJ</name>
<reference evidence="3" key="1">
    <citation type="journal article" date="2011" name="Nat. Commun.">
        <title>Effector diversification within compartments of the Leptosphaeria maculans genome affected by Repeat-Induced Point mutations.</title>
        <authorList>
            <person name="Rouxel T."/>
            <person name="Grandaubert J."/>
            <person name="Hane J.K."/>
            <person name="Hoede C."/>
            <person name="van de Wouw A.P."/>
            <person name="Couloux A."/>
            <person name="Dominguez V."/>
            <person name="Anthouard V."/>
            <person name="Bally P."/>
            <person name="Bourras S."/>
            <person name="Cozijnsen A.J."/>
            <person name="Ciuffetti L.M."/>
            <person name="Degrave A."/>
            <person name="Dilmaghani A."/>
            <person name="Duret L."/>
            <person name="Fudal I."/>
            <person name="Goodwin S.B."/>
            <person name="Gout L."/>
            <person name="Glaser N."/>
            <person name="Linglin J."/>
            <person name="Kema G.H.J."/>
            <person name="Lapalu N."/>
            <person name="Lawrence C.B."/>
            <person name="May K."/>
            <person name="Meyer M."/>
            <person name="Ollivier B."/>
            <person name="Poulain J."/>
            <person name="Schoch C.L."/>
            <person name="Simon A."/>
            <person name="Spatafora J.W."/>
            <person name="Stachowiak A."/>
            <person name="Turgeon B.G."/>
            <person name="Tyler B.M."/>
            <person name="Vincent D."/>
            <person name="Weissenbach J."/>
            <person name="Amselem J."/>
            <person name="Quesneville H."/>
            <person name="Oliver R.P."/>
            <person name="Wincker P."/>
            <person name="Balesdent M.-H."/>
            <person name="Howlett B.J."/>
        </authorList>
    </citation>
    <scope>NUCLEOTIDE SEQUENCE [LARGE SCALE GENOMIC DNA]</scope>
    <source>
        <strain evidence="3">JN3 / isolate v23.1.3 / race Av1-4-5-6-7-8</strain>
    </source>
</reference>
<dbReference type="InParanoid" id="E5ADQ5"/>
<organism evidence="2 3">
    <name type="scientific">Leptosphaeria maculans (strain JN3 / isolate v23.1.3 / race Av1-4-5-6-7-8)</name>
    <name type="common">Blackleg fungus</name>
    <name type="synonym">Phoma lingam</name>
    <dbReference type="NCBI Taxonomy" id="985895"/>
    <lineage>
        <taxon>Eukaryota</taxon>
        <taxon>Fungi</taxon>
        <taxon>Dikarya</taxon>
        <taxon>Ascomycota</taxon>
        <taxon>Pezizomycotina</taxon>
        <taxon>Dothideomycetes</taxon>
        <taxon>Pleosporomycetidae</taxon>
        <taxon>Pleosporales</taxon>
        <taxon>Pleosporineae</taxon>
        <taxon>Leptosphaeriaceae</taxon>
        <taxon>Plenodomus</taxon>
        <taxon>Plenodomus lingam/Leptosphaeria maculans species complex</taxon>
    </lineage>
</organism>
<evidence type="ECO:0000313" key="3">
    <source>
        <dbReference type="Proteomes" id="UP000002668"/>
    </source>
</evidence>
<proteinExistence type="predicted"/>
<feature type="region of interest" description="Disordered" evidence="1">
    <location>
        <begin position="68"/>
        <end position="87"/>
    </location>
</feature>
<dbReference type="HOGENOM" id="CLU_2483778_0_0_1"/>
<dbReference type="EMBL" id="FP929139">
    <property type="protein sequence ID" value="CBY01344.1"/>
    <property type="molecule type" value="Genomic_DNA"/>
</dbReference>
<evidence type="ECO:0000256" key="1">
    <source>
        <dbReference type="SAM" id="MobiDB-lite"/>
    </source>
</evidence>
<dbReference type="AlphaFoldDB" id="E5ADQ5"/>
<gene>
    <name evidence="2" type="ORF">LEMA_P001310.1</name>
</gene>
<protein>
    <submittedName>
        <fullName evidence="2">Predicted protein</fullName>
    </submittedName>
</protein>
<sequence>MCDCPTIGFVVTVGMAVCREAINDERTLTFRRSSAGRPRYYAAVARQMRERRFSACLLIQATPSATRYPYKSDQTTPATWEPPLHCR</sequence>
<accession>E5ADQ5</accession>
<dbReference type="Proteomes" id="UP000002668">
    <property type="component" value="Genome"/>
</dbReference>
<keyword evidence="3" id="KW-1185">Reference proteome</keyword>
<dbReference type="VEuPathDB" id="FungiDB:LEMA_P001310.1"/>